<dbReference type="AlphaFoldDB" id="A0A5B7GBN5"/>
<gene>
    <name evidence="1" type="ORF">E2C01_050289</name>
</gene>
<dbReference type="EMBL" id="VSRR010013857">
    <property type="protein sequence ID" value="MPC56332.1"/>
    <property type="molecule type" value="Genomic_DNA"/>
</dbReference>
<protein>
    <submittedName>
        <fullName evidence="1">Uncharacterized protein</fullName>
    </submittedName>
</protein>
<dbReference type="Proteomes" id="UP000324222">
    <property type="component" value="Unassembled WGS sequence"/>
</dbReference>
<organism evidence="1 2">
    <name type="scientific">Portunus trituberculatus</name>
    <name type="common">Swimming crab</name>
    <name type="synonym">Neptunus trituberculatus</name>
    <dbReference type="NCBI Taxonomy" id="210409"/>
    <lineage>
        <taxon>Eukaryota</taxon>
        <taxon>Metazoa</taxon>
        <taxon>Ecdysozoa</taxon>
        <taxon>Arthropoda</taxon>
        <taxon>Crustacea</taxon>
        <taxon>Multicrustacea</taxon>
        <taxon>Malacostraca</taxon>
        <taxon>Eumalacostraca</taxon>
        <taxon>Eucarida</taxon>
        <taxon>Decapoda</taxon>
        <taxon>Pleocyemata</taxon>
        <taxon>Brachyura</taxon>
        <taxon>Eubrachyura</taxon>
        <taxon>Portunoidea</taxon>
        <taxon>Portunidae</taxon>
        <taxon>Portuninae</taxon>
        <taxon>Portunus</taxon>
    </lineage>
</organism>
<proteinExistence type="predicted"/>
<evidence type="ECO:0000313" key="2">
    <source>
        <dbReference type="Proteomes" id="UP000324222"/>
    </source>
</evidence>
<keyword evidence="2" id="KW-1185">Reference proteome</keyword>
<comment type="caution">
    <text evidence="1">The sequence shown here is derived from an EMBL/GenBank/DDBJ whole genome shotgun (WGS) entry which is preliminary data.</text>
</comment>
<evidence type="ECO:0000313" key="1">
    <source>
        <dbReference type="EMBL" id="MPC56332.1"/>
    </source>
</evidence>
<name>A0A5B7GBN5_PORTR</name>
<reference evidence="1 2" key="1">
    <citation type="submission" date="2019-05" db="EMBL/GenBank/DDBJ databases">
        <title>Another draft genome of Portunus trituberculatus and its Hox gene families provides insights of decapod evolution.</title>
        <authorList>
            <person name="Jeong J.-H."/>
            <person name="Song I."/>
            <person name="Kim S."/>
            <person name="Choi T."/>
            <person name="Kim D."/>
            <person name="Ryu S."/>
            <person name="Kim W."/>
        </authorList>
    </citation>
    <scope>NUCLEOTIDE SEQUENCE [LARGE SCALE GENOMIC DNA]</scope>
    <source>
        <tissue evidence="1">Muscle</tissue>
    </source>
</reference>
<accession>A0A5B7GBN5</accession>
<sequence length="77" mass="7832">MKVTVGKLGCLEADTVACGREVLGPVSRRSWPTGGAGRACAGRRECVDTVGVPEAHHVVYGSAHAGGGRYTVGEAGH</sequence>